<organism evidence="2 3">
    <name type="scientific">Dechloromonas denitrificans</name>
    <dbReference type="NCBI Taxonomy" id="281362"/>
    <lineage>
        <taxon>Bacteria</taxon>
        <taxon>Pseudomonadati</taxon>
        <taxon>Pseudomonadota</taxon>
        <taxon>Betaproteobacteria</taxon>
        <taxon>Rhodocyclales</taxon>
        <taxon>Azonexaceae</taxon>
        <taxon>Dechloromonas</taxon>
    </lineage>
</organism>
<keyword evidence="1" id="KW-0472">Membrane</keyword>
<feature type="transmembrane region" description="Helical" evidence="1">
    <location>
        <begin position="6"/>
        <end position="24"/>
    </location>
</feature>
<feature type="transmembrane region" description="Helical" evidence="1">
    <location>
        <begin position="74"/>
        <end position="101"/>
    </location>
</feature>
<evidence type="ECO:0000313" key="3">
    <source>
        <dbReference type="Proteomes" id="UP000070186"/>
    </source>
</evidence>
<gene>
    <name evidence="2" type="ORF">AT959_11975</name>
</gene>
<dbReference type="EMBL" id="LODL01000021">
    <property type="protein sequence ID" value="KXB30089.1"/>
    <property type="molecule type" value="Genomic_DNA"/>
</dbReference>
<keyword evidence="3" id="KW-1185">Reference proteome</keyword>
<dbReference type="RefSeq" id="WP_066883370.1">
    <property type="nucleotide sequence ID" value="NZ_LODL01000021.1"/>
</dbReference>
<dbReference type="Pfam" id="PF05437">
    <property type="entry name" value="AzlD"/>
    <property type="match status" value="1"/>
</dbReference>
<dbReference type="STRING" id="281362.AT959_11975"/>
<proteinExistence type="predicted"/>
<name>A0A133XGQ4_9RHOO</name>
<keyword evidence="1" id="KW-0812">Transmembrane</keyword>
<keyword evidence="1" id="KW-1133">Transmembrane helix</keyword>
<dbReference type="AlphaFoldDB" id="A0A133XGQ4"/>
<protein>
    <recommendedName>
        <fullName evidence="4">Branched-chain amino acid transporter</fullName>
    </recommendedName>
</protein>
<evidence type="ECO:0008006" key="4">
    <source>
        <dbReference type="Google" id="ProtNLM"/>
    </source>
</evidence>
<comment type="caution">
    <text evidence="2">The sequence shown here is derived from an EMBL/GenBank/DDBJ whole genome shotgun (WGS) entry which is preliminary data.</text>
</comment>
<evidence type="ECO:0000313" key="2">
    <source>
        <dbReference type="EMBL" id="KXB30089.1"/>
    </source>
</evidence>
<sequence>MSTGALLLTMAACGLVTFLIRFSFIAGGQRLPASPAFSLFLRYVPPAILGALIAPEIFPGGPVLADIPGNPRWWATLVALAVAVATRSVLATIAAGMLALWGAQAWLA</sequence>
<dbReference type="Proteomes" id="UP000070186">
    <property type="component" value="Unassembled WGS sequence"/>
</dbReference>
<evidence type="ECO:0000256" key="1">
    <source>
        <dbReference type="SAM" id="Phobius"/>
    </source>
</evidence>
<reference evidence="2 3" key="1">
    <citation type="submission" date="2015-12" db="EMBL/GenBank/DDBJ databases">
        <title>Nitrous oxide reduction kinetics distinguish bacteria harboring typical versus atypical NosZ.</title>
        <authorList>
            <person name="Yoon S."/>
            <person name="Nissen S."/>
            <person name="Park D."/>
            <person name="Sanford R.A."/>
            <person name="Loeffler F.E."/>
        </authorList>
    </citation>
    <scope>NUCLEOTIDE SEQUENCE [LARGE SCALE GENOMIC DNA]</scope>
    <source>
        <strain evidence="2 3">ATCC BAA-841</strain>
    </source>
</reference>
<feature type="transmembrane region" description="Helical" evidence="1">
    <location>
        <begin position="36"/>
        <end position="54"/>
    </location>
</feature>
<dbReference type="InterPro" id="IPR008407">
    <property type="entry name" value="Brnchd-chn_aa_trnsp_AzlD"/>
</dbReference>
<accession>A0A133XGQ4</accession>